<sequence length="79" mass="8586">MPEGFAALTTVLAVLLGLLALFNAVQAVHPRLTWELSKWRYRDPAAVEPSRAVFRLRRVAAVVRFALFLAAAVLVAGIG</sequence>
<feature type="domain" description="DUF6199" evidence="2">
    <location>
        <begin position="17"/>
        <end position="75"/>
    </location>
</feature>
<evidence type="ECO:0000256" key="1">
    <source>
        <dbReference type="SAM" id="Phobius"/>
    </source>
</evidence>
<evidence type="ECO:0000313" key="4">
    <source>
        <dbReference type="Proteomes" id="UP001165685"/>
    </source>
</evidence>
<proteinExistence type="predicted"/>
<gene>
    <name evidence="3" type="ORF">O4U47_24865</name>
</gene>
<comment type="caution">
    <text evidence="3">The sequence shown here is derived from an EMBL/GenBank/DDBJ whole genome shotgun (WGS) entry which is preliminary data.</text>
</comment>
<keyword evidence="4" id="KW-1185">Reference proteome</keyword>
<keyword evidence="1" id="KW-1133">Transmembrane helix</keyword>
<dbReference type="Pfam" id="PF19701">
    <property type="entry name" value="DUF6199"/>
    <property type="match status" value="1"/>
</dbReference>
<dbReference type="EMBL" id="JAQFWP010000062">
    <property type="protein sequence ID" value="MDA2807765.1"/>
    <property type="molecule type" value="Genomic_DNA"/>
</dbReference>
<dbReference type="Proteomes" id="UP001165685">
    <property type="component" value="Unassembled WGS sequence"/>
</dbReference>
<evidence type="ECO:0000259" key="2">
    <source>
        <dbReference type="Pfam" id="PF19701"/>
    </source>
</evidence>
<dbReference type="RefSeq" id="WP_270680387.1">
    <property type="nucleotide sequence ID" value="NZ_JAQFWP010000062.1"/>
</dbReference>
<evidence type="ECO:0000313" key="3">
    <source>
        <dbReference type="EMBL" id="MDA2807765.1"/>
    </source>
</evidence>
<reference evidence="3" key="1">
    <citation type="submission" date="2023-01" db="EMBL/GenBank/DDBJ databases">
        <title>Draft genome sequence of Nocardiopsis sp. LSu2-4 isolated from halophytes.</title>
        <authorList>
            <person name="Duangmal K."/>
            <person name="Chantavorakit T."/>
        </authorList>
    </citation>
    <scope>NUCLEOTIDE SEQUENCE</scope>
    <source>
        <strain evidence="3">LSu2-4</strain>
    </source>
</reference>
<dbReference type="InterPro" id="IPR045679">
    <property type="entry name" value="DUF6199"/>
</dbReference>
<protein>
    <recommendedName>
        <fullName evidence="2">DUF6199 domain-containing protein</fullName>
    </recommendedName>
</protein>
<keyword evidence="1" id="KW-0812">Transmembrane</keyword>
<accession>A0ABT4TSU1</accession>
<organism evidence="3 4">
    <name type="scientific">Nocardiopsis suaedae</name>
    <dbReference type="NCBI Taxonomy" id="3018444"/>
    <lineage>
        <taxon>Bacteria</taxon>
        <taxon>Bacillati</taxon>
        <taxon>Actinomycetota</taxon>
        <taxon>Actinomycetes</taxon>
        <taxon>Streptosporangiales</taxon>
        <taxon>Nocardiopsidaceae</taxon>
        <taxon>Nocardiopsis</taxon>
    </lineage>
</organism>
<name>A0ABT4TSU1_9ACTN</name>
<keyword evidence="1" id="KW-0472">Membrane</keyword>
<feature type="transmembrane region" description="Helical" evidence="1">
    <location>
        <begin position="59"/>
        <end position="78"/>
    </location>
</feature>